<evidence type="ECO:0000313" key="2">
    <source>
        <dbReference type="EMBL" id="KAF3857877.1"/>
    </source>
</evidence>
<comment type="caution">
    <text evidence="2">The sequence shown here is derived from an EMBL/GenBank/DDBJ whole genome shotgun (WGS) entry which is preliminary data.</text>
</comment>
<dbReference type="Proteomes" id="UP000518266">
    <property type="component" value="Unassembled WGS sequence"/>
</dbReference>
<dbReference type="AlphaFoldDB" id="A0A7J5ZB41"/>
<evidence type="ECO:0000313" key="3">
    <source>
        <dbReference type="Proteomes" id="UP000518266"/>
    </source>
</evidence>
<dbReference type="EMBL" id="JAAKFY010000004">
    <property type="protein sequence ID" value="KAF3857877.1"/>
    <property type="molecule type" value="Genomic_DNA"/>
</dbReference>
<keyword evidence="3" id="KW-1185">Reference proteome</keyword>
<reference evidence="2 3" key="1">
    <citation type="submission" date="2020-03" db="EMBL/GenBank/DDBJ databases">
        <title>Dissostichus mawsoni Genome sequencing and assembly.</title>
        <authorList>
            <person name="Park H."/>
        </authorList>
    </citation>
    <scope>NUCLEOTIDE SEQUENCE [LARGE SCALE GENOMIC DNA]</scope>
    <source>
        <strain evidence="2">DM0001</strain>
        <tissue evidence="2">Muscle</tissue>
    </source>
</reference>
<protein>
    <submittedName>
        <fullName evidence="2">Uncharacterized protein</fullName>
    </submittedName>
</protein>
<sequence>MSSSSLREVEPGSTADELKTSRARPGHTEQVSRLRAFYFPRGRGSEFGQRGPGGEALNWGFMSLSYRLEEI</sequence>
<evidence type="ECO:0000256" key="1">
    <source>
        <dbReference type="SAM" id="MobiDB-lite"/>
    </source>
</evidence>
<organism evidence="2 3">
    <name type="scientific">Dissostichus mawsoni</name>
    <name type="common">Antarctic cod</name>
    <dbReference type="NCBI Taxonomy" id="36200"/>
    <lineage>
        <taxon>Eukaryota</taxon>
        <taxon>Metazoa</taxon>
        <taxon>Chordata</taxon>
        <taxon>Craniata</taxon>
        <taxon>Vertebrata</taxon>
        <taxon>Euteleostomi</taxon>
        <taxon>Actinopterygii</taxon>
        <taxon>Neopterygii</taxon>
        <taxon>Teleostei</taxon>
        <taxon>Neoteleostei</taxon>
        <taxon>Acanthomorphata</taxon>
        <taxon>Eupercaria</taxon>
        <taxon>Perciformes</taxon>
        <taxon>Notothenioidei</taxon>
        <taxon>Nototheniidae</taxon>
        <taxon>Dissostichus</taxon>
    </lineage>
</organism>
<gene>
    <name evidence="2" type="ORF">F7725_011078</name>
</gene>
<feature type="region of interest" description="Disordered" evidence="1">
    <location>
        <begin position="1"/>
        <end position="29"/>
    </location>
</feature>
<proteinExistence type="predicted"/>
<name>A0A7J5ZB41_DISMA</name>
<feature type="compositionally biased region" description="Basic and acidic residues" evidence="1">
    <location>
        <begin position="16"/>
        <end position="29"/>
    </location>
</feature>
<accession>A0A7J5ZB41</accession>